<dbReference type="InterPro" id="IPR036291">
    <property type="entry name" value="NAD(P)-bd_dom_sf"/>
</dbReference>
<name>A0ABR2V1I7_9PEZI</name>
<comment type="similarity">
    <text evidence="1">Belongs to the short-chain dehydrogenases/reductases (SDR) family.</text>
</comment>
<evidence type="ECO:0000256" key="2">
    <source>
        <dbReference type="ARBA" id="ARBA00023002"/>
    </source>
</evidence>
<comment type="caution">
    <text evidence="3">The sequence shown here is derived from an EMBL/GenBank/DDBJ whole genome shotgun (WGS) entry which is preliminary data.</text>
</comment>
<dbReference type="Gene3D" id="3.40.50.720">
    <property type="entry name" value="NAD(P)-binding Rossmann-like Domain"/>
    <property type="match status" value="1"/>
</dbReference>
<dbReference type="Pfam" id="PF00106">
    <property type="entry name" value="adh_short"/>
    <property type="match status" value="1"/>
</dbReference>
<reference evidence="3 4" key="1">
    <citation type="journal article" date="2024" name="J. Plant Pathol.">
        <title>Sequence and assembly of the genome of Seiridium unicorne, isolate CBS 538.82, causal agent of cypress canker disease.</title>
        <authorList>
            <person name="Scali E."/>
            <person name="Rocca G.D."/>
            <person name="Danti R."/>
            <person name="Garbelotto M."/>
            <person name="Barberini S."/>
            <person name="Baroncelli R."/>
            <person name="Emiliani G."/>
        </authorList>
    </citation>
    <scope>NUCLEOTIDE SEQUENCE [LARGE SCALE GENOMIC DNA]</scope>
    <source>
        <strain evidence="3 4">BM-138-508</strain>
    </source>
</reference>
<keyword evidence="2" id="KW-0560">Oxidoreductase</keyword>
<proteinExistence type="inferred from homology"/>
<dbReference type="InterPro" id="IPR002347">
    <property type="entry name" value="SDR_fam"/>
</dbReference>
<accession>A0ABR2V1I7</accession>
<keyword evidence="4" id="KW-1185">Reference proteome</keyword>
<protein>
    <submittedName>
        <fullName evidence="3">Uncharacterized protein</fullName>
    </submittedName>
</protein>
<dbReference type="PRINTS" id="PR00081">
    <property type="entry name" value="GDHRDH"/>
</dbReference>
<gene>
    <name evidence="3" type="ORF">SUNI508_00874</name>
</gene>
<dbReference type="PANTHER" id="PTHR42760:SF37">
    <property type="entry name" value="CLAVALDEHYDE DEHYDROGENASE"/>
    <property type="match status" value="1"/>
</dbReference>
<evidence type="ECO:0000313" key="3">
    <source>
        <dbReference type="EMBL" id="KAK9420783.1"/>
    </source>
</evidence>
<dbReference type="PANTHER" id="PTHR42760">
    <property type="entry name" value="SHORT-CHAIN DEHYDROGENASES/REDUCTASES FAMILY MEMBER"/>
    <property type="match status" value="1"/>
</dbReference>
<evidence type="ECO:0000256" key="1">
    <source>
        <dbReference type="ARBA" id="ARBA00006484"/>
    </source>
</evidence>
<organism evidence="3 4">
    <name type="scientific">Seiridium unicorne</name>
    <dbReference type="NCBI Taxonomy" id="138068"/>
    <lineage>
        <taxon>Eukaryota</taxon>
        <taxon>Fungi</taxon>
        <taxon>Dikarya</taxon>
        <taxon>Ascomycota</taxon>
        <taxon>Pezizomycotina</taxon>
        <taxon>Sordariomycetes</taxon>
        <taxon>Xylariomycetidae</taxon>
        <taxon>Amphisphaeriales</taxon>
        <taxon>Sporocadaceae</taxon>
        <taxon>Seiridium</taxon>
    </lineage>
</organism>
<dbReference type="Proteomes" id="UP001408356">
    <property type="component" value="Unassembled WGS sequence"/>
</dbReference>
<evidence type="ECO:0000313" key="4">
    <source>
        <dbReference type="Proteomes" id="UP001408356"/>
    </source>
</evidence>
<dbReference type="EMBL" id="JARVKF010000223">
    <property type="protein sequence ID" value="KAK9420783.1"/>
    <property type="molecule type" value="Genomic_DNA"/>
</dbReference>
<sequence>MAFNPATLPKDFLVTCFQFTRNVYRDQYPSIDPSRPELNLAGKVAIVTGASRGIGAKAFAPAFAKAGVKGLVLLATDVAKLQGVQDEIKTINLSVQVLLIQVNVADQSSVDTAFEKIKTTFGRADILVNNAGICNETPGARIANEDPEKWWSNFEVNAKGPYLTTRSFIRLLPSPDAPATIINLVTGASWTIGSGAGGHGGYALSKLVTQQLTVQTAGDYPNITSVAVSPGLVDTEMVPPPLRRFGFDAPELVGGLAVWLAHPHAKFLSGRTLQAHWSVDDLVERQEEIKRGNQLRMEFVGPFGKELFQ</sequence>
<dbReference type="SUPFAM" id="SSF51735">
    <property type="entry name" value="NAD(P)-binding Rossmann-fold domains"/>
    <property type="match status" value="1"/>
</dbReference>
<dbReference type="CDD" id="cd05233">
    <property type="entry name" value="SDR_c"/>
    <property type="match status" value="1"/>
</dbReference>